<reference evidence="1 2" key="1">
    <citation type="submission" date="2024-08" db="EMBL/GenBank/DDBJ databases">
        <title>Two novel Cytobacillus novel species.</title>
        <authorList>
            <person name="Liu G."/>
        </authorList>
    </citation>
    <scope>NUCLEOTIDE SEQUENCE [LARGE SCALE GENOMIC DNA]</scope>
    <source>
        <strain evidence="1 2">FJAT-54145</strain>
    </source>
</reference>
<sequence>MGKWFPIIYDFAMKPLEKGSFQGIREELINRAEGRVLELGSVTFLFIKMLKESMPLNRIP</sequence>
<name>A0ABW6KDN9_9BACI</name>
<protein>
    <submittedName>
        <fullName evidence="1">Uncharacterized protein</fullName>
    </submittedName>
</protein>
<proteinExistence type="predicted"/>
<organism evidence="1 2">
    <name type="scientific">Cytobacillus spartinae</name>
    <dbReference type="NCBI Taxonomy" id="3299023"/>
    <lineage>
        <taxon>Bacteria</taxon>
        <taxon>Bacillati</taxon>
        <taxon>Bacillota</taxon>
        <taxon>Bacilli</taxon>
        <taxon>Bacillales</taxon>
        <taxon>Bacillaceae</taxon>
        <taxon>Cytobacillus</taxon>
    </lineage>
</organism>
<dbReference type="Proteomes" id="UP001601059">
    <property type="component" value="Unassembled WGS sequence"/>
</dbReference>
<keyword evidence="2" id="KW-1185">Reference proteome</keyword>
<dbReference type="RefSeq" id="WP_389361646.1">
    <property type="nucleotide sequence ID" value="NZ_JBIACK010000006.1"/>
</dbReference>
<accession>A0ABW6KDN9</accession>
<comment type="caution">
    <text evidence="1">The sequence shown here is derived from an EMBL/GenBank/DDBJ whole genome shotgun (WGS) entry which is preliminary data.</text>
</comment>
<evidence type="ECO:0000313" key="1">
    <source>
        <dbReference type="EMBL" id="MFE8701677.1"/>
    </source>
</evidence>
<dbReference type="EMBL" id="JBIACK010000006">
    <property type="protein sequence ID" value="MFE8701677.1"/>
    <property type="molecule type" value="Genomic_DNA"/>
</dbReference>
<gene>
    <name evidence="1" type="ORF">ACFYKX_13820</name>
</gene>
<evidence type="ECO:0000313" key="2">
    <source>
        <dbReference type="Proteomes" id="UP001601059"/>
    </source>
</evidence>